<feature type="compositionally biased region" description="Basic and acidic residues" evidence="1">
    <location>
        <begin position="140"/>
        <end position="152"/>
    </location>
</feature>
<organism evidence="3 4">
    <name type="scientific">Paenibacillus pasadenensis</name>
    <dbReference type="NCBI Taxonomy" id="217090"/>
    <lineage>
        <taxon>Bacteria</taxon>
        <taxon>Bacillati</taxon>
        <taxon>Bacillota</taxon>
        <taxon>Bacilli</taxon>
        <taxon>Bacillales</taxon>
        <taxon>Paenibacillaceae</taxon>
        <taxon>Paenibacillus</taxon>
    </lineage>
</organism>
<sequence>MTEGERGGREELERLRRELGCDLAIAGLALAGGGLRWRVASGAVSERYRIMAERPGRGLAGTVLKVGRPMTLQAAELRAGRQLQDYPLLIAEGICSAYAVPLLASGRPRGVLLVGCRGPKAFSAADRSAADAGARRLEAMLEERPVRGRGSDLEPDLGSDLGSDRGGGREPHASGIAAPPGEPRSGQL</sequence>
<reference evidence="3 4" key="1">
    <citation type="submission" date="2017-05" db="EMBL/GenBank/DDBJ databases">
        <title>Functional genome analysis of Paenibacillus pasadenensis strain R16: insights on endophytic life style and antifungal activity.</title>
        <authorList>
            <person name="Passera A."/>
            <person name="Marcolungo L."/>
            <person name="Casati P."/>
            <person name="Brasca M."/>
            <person name="Quaglino F."/>
            <person name="Delledonne M."/>
        </authorList>
    </citation>
    <scope>NUCLEOTIDE SEQUENCE [LARGE SCALE GENOMIC DNA]</scope>
    <source>
        <strain evidence="3 4">R16</strain>
    </source>
</reference>
<dbReference type="SUPFAM" id="SSF55781">
    <property type="entry name" value="GAF domain-like"/>
    <property type="match status" value="1"/>
</dbReference>
<accession>A0A2N5N2M3</accession>
<dbReference type="Proteomes" id="UP000234789">
    <property type="component" value="Unassembled WGS sequence"/>
</dbReference>
<comment type="caution">
    <text evidence="3">The sequence shown here is derived from an EMBL/GenBank/DDBJ whole genome shotgun (WGS) entry which is preliminary data.</text>
</comment>
<dbReference type="EMBL" id="NFEZ01000004">
    <property type="protein sequence ID" value="PLT44588.1"/>
    <property type="molecule type" value="Genomic_DNA"/>
</dbReference>
<feature type="domain" description="GAF" evidence="2">
    <location>
        <begin position="12"/>
        <end position="131"/>
    </location>
</feature>
<evidence type="ECO:0000259" key="2">
    <source>
        <dbReference type="Pfam" id="PF13185"/>
    </source>
</evidence>
<dbReference type="OrthoDB" id="2360948at2"/>
<feature type="region of interest" description="Disordered" evidence="1">
    <location>
        <begin position="140"/>
        <end position="188"/>
    </location>
</feature>
<name>A0A2N5N2M3_9BACL</name>
<gene>
    <name evidence="3" type="ORF">B8V81_3019</name>
</gene>
<keyword evidence="4" id="KW-1185">Reference proteome</keyword>
<dbReference type="Pfam" id="PF13185">
    <property type="entry name" value="GAF_2"/>
    <property type="match status" value="1"/>
</dbReference>
<protein>
    <recommendedName>
        <fullName evidence="2">GAF domain-containing protein</fullName>
    </recommendedName>
</protein>
<proteinExistence type="predicted"/>
<dbReference type="InterPro" id="IPR029016">
    <property type="entry name" value="GAF-like_dom_sf"/>
</dbReference>
<dbReference type="InterPro" id="IPR003018">
    <property type="entry name" value="GAF"/>
</dbReference>
<evidence type="ECO:0000313" key="4">
    <source>
        <dbReference type="Proteomes" id="UP000234789"/>
    </source>
</evidence>
<evidence type="ECO:0000256" key="1">
    <source>
        <dbReference type="SAM" id="MobiDB-lite"/>
    </source>
</evidence>
<dbReference type="AlphaFoldDB" id="A0A2N5N2M3"/>
<feature type="compositionally biased region" description="Basic and acidic residues" evidence="1">
    <location>
        <begin position="162"/>
        <end position="172"/>
    </location>
</feature>
<evidence type="ECO:0000313" key="3">
    <source>
        <dbReference type="EMBL" id="PLT44588.1"/>
    </source>
</evidence>
<dbReference type="RefSeq" id="WP_052333565.1">
    <property type="nucleotide sequence ID" value="NZ_BIMM01000038.1"/>
</dbReference>
<dbReference type="Gene3D" id="3.30.450.40">
    <property type="match status" value="1"/>
</dbReference>